<accession>A0AAJ0DWM7</accession>
<sequence>MQQNEEQRLASPILLTSVNGSNNNTTYAAVSVHKF</sequence>
<evidence type="ECO:0000313" key="2">
    <source>
        <dbReference type="Proteomes" id="UP001240678"/>
    </source>
</evidence>
<name>A0AAJ0DWM7_9PEZI</name>
<dbReference type="EMBL" id="MOOE01000013">
    <property type="protein sequence ID" value="KAK1518819.1"/>
    <property type="molecule type" value="Genomic_DNA"/>
</dbReference>
<comment type="caution">
    <text evidence="1">The sequence shown here is derived from an EMBL/GenBank/DDBJ whole genome shotgun (WGS) entry which is preliminary data.</text>
</comment>
<dbReference type="RefSeq" id="XP_060309623.1">
    <property type="nucleotide sequence ID" value="XM_060459792.1"/>
</dbReference>
<evidence type="ECO:0000313" key="1">
    <source>
        <dbReference type="EMBL" id="KAK1518819.1"/>
    </source>
</evidence>
<reference evidence="1 2" key="1">
    <citation type="submission" date="2016-10" db="EMBL/GenBank/DDBJ databases">
        <title>The genome sequence of Colletotrichum fioriniae PJ7.</title>
        <authorList>
            <person name="Baroncelli R."/>
        </authorList>
    </citation>
    <scope>NUCLEOTIDE SEQUENCE [LARGE SCALE GENOMIC DNA]</scope>
    <source>
        <strain evidence="1 2">IMI 309622</strain>
    </source>
</reference>
<dbReference type="Proteomes" id="UP001240678">
    <property type="component" value="Unassembled WGS sequence"/>
</dbReference>
<organism evidence="1 2">
    <name type="scientific">Colletotrichum costaricense</name>
    <dbReference type="NCBI Taxonomy" id="1209916"/>
    <lineage>
        <taxon>Eukaryota</taxon>
        <taxon>Fungi</taxon>
        <taxon>Dikarya</taxon>
        <taxon>Ascomycota</taxon>
        <taxon>Pezizomycotina</taxon>
        <taxon>Sordariomycetes</taxon>
        <taxon>Hypocreomycetidae</taxon>
        <taxon>Glomerellales</taxon>
        <taxon>Glomerellaceae</taxon>
        <taxon>Colletotrichum</taxon>
        <taxon>Colletotrichum acutatum species complex</taxon>
    </lineage>
</organism>
<protein>
    <submittedName>
        <fullName evidence="1">Uncharacterized protein</fullName>
    </submittedName>
</protein>
<gene>
    <name evidence="1" type="ORF">CCOS01_11639</name>
</gene>
<keyword evidence="2" id="KW-1185">Reference proteome</keyword>
<proteinExistence type="predicted"/>
<dbReference type="GeneID" id="85343339"/>
<dbReference type="AlphaFoldDB" id="A0AAJ0DWM7"/>